<protein>
    <submittedName>
        <fullName evidence="7">rRNA biogenesis protein rrp5</fullName>
    </submittedName>
</protein>
<dbReference type="SMART" id="SM00386">
    <property type="entry name" value="HAT"/>
    <property type="match status" value="6"/>
</dbReference>
<dbReference type="PANTHER" id="PTHR23270">
    <property type="entry name" value="PROGRAMMED CELL DEATH PROTEIN 11 PRE-RRNA PROCESSING PROTEIN RRP5"/>
    <property type="match status" value="1"/>
</dbReference>
<dbReference type="InterPro" id="IPR055430">
    <property type="entry name" value="HAT_Syf1_CNRKL1_C"/>
</dbReference>
<feature type="domain" description="S1 motif" evidence="6">
    <location>
        <begin position="1121"/>
        <end position="1190"/>
    </location>
</feature>
<dbReference type="InterPro" id="IPR003107">
    <property type="entry name" value="HAT"/>
</dbReference>
<feature type="compositionally biased region" description="Polar residues" evidence="5">
    <location>
        <begin position="47"/>
        <end position="57"/>
    </location>
</feature>
<dbReference type="FunFam" id="2.40.50.140:FF:000155">
    <property type="entry name" value="rRNA biogenesis protein RRP5"/>
    <property type="match status" value="1"/>
</dbReference>
<feature type="region of interest" description="Disordered" evidence="5">
    <location>
        <begin position="100"/>
        <end position="146"/>
    </location>
</feature>
<dbReference type="InterPro" id="IPR057302">
    <property type="entry name" value="Rrp5_S1"/>
</dbReference>
<dbReference type="Pfam" id="PF23231">
    <property type="entry name" value="HAT_Syf1_CNRKL1_C"/>
    <property type="match status" value="1"/>
</dbReference>
<dbReference type="InterPro" id="IPR045209">
    <property type="entry name" value="Rrp5"/>
</dbReference>
<dbReference type="SMART" id="SM00316">
    <property type="entry name" value="S1"/>
    <property type="match status" value="12"/>
</dbReference>
<dbReference type="Pfam" id="PF00575">
    <property type="entry name" value="S1"/>
    <property type="match status" value="2"/>
</dbReference>
<feature type="domain" description="S1 motif" evidence="6">
    <location>
        <begin position="1034"/>
        <end position="1105"/>
    </location>
</feature>
<evidence type="ECO:0000313" key="7">
    <source>
        <dbReference type="EMBL" id="KAK5085903.1"/>
    </source>
</evidence>
<dbReference type="SUPFAM" id="SSF50249">
    <property type="entry name" value="Nucleic acid-binding proteins"/>
    <property type="match status" value="11"/>
</dbReference>
<dbReference type="Proteomes" id="UP001309876">
    <property type="component" value="Unassembled WGS sequence"/>
</dbReference>
<accession>A0AAN7T0X7</accession>
<evidence type="ECO:0000256" key="3">
    <source>
        <dbReference type="ARBA" id="ARBA00022737"/>
    </source>
</evidence>
<feature type="domain" description="S1 motif" evidence="6">
    <location>
        <begin position="543"/>
        <end position="617"/>
    </location>
</feature>
<dbReference type="GO" id="GO:0006364">
    <property type="term" value="P:rRNA processing"/>
    <property type="evidence" value="ECO:0007669"/>
    <property type="project" value="UniProtKB-KW"/>
</dbReference>
<dbReference type="InterPro" id="IPR012340">
    <property type="entry name" value="NA-bd_OB-fold"/>
</dbReference>
<feature type="domain" description="S1 motif" evidence="6">
    <location>
        <begin position="1214"/>
        <end position="1283"/>
    </location>
</feature>
<dbReference type="PROSITE" id="PS50126">
    <property type="entry name" value="S1"/>
    <property type="match status" value="11"/>
</dbReference>
<dbReference type="InterPro" id="IPR048058">
    <property type="entry name" value="Rrp5_S1_rpt_hs11_sc8"/>
</dbReference>
<feature type="domain" description="S1 motif" evidence="6">
    <location>
        <begin position="637"/>
        <end position="706"/>
    </location>
</feature>
<evidence type="ECO:0000256" key="5">
    <source>
        <dbReference type="SAM" id="MobiDB-lite"/>
    </source>
</evidence>
<dbReference type="SUPFAM" id="SSF48452">
    <property type="entry name" value="TPR-like"/>
    <property type="match status" value="2"/>
</dbReference>
<comment type="caution">
    <text evidence="7">The sequence shown here is derived from an EMBL/GenBank/DDBJ whole genome shotgun (WGS) entry which is preliminary data.</text>
</comment>
<keyword evidence="2" id="KW-0698">rRNA processing</keyword>
<feature type="compositionally biased region" description="Basic and acidic residues" evidence="5">
    <location>
        <begin position="24"/>
        <end position="46"/>
    </location>
</feature>
<keyword evidence="4" id="KW-0539">Nucleus</keyword>
<feature type="compositionally biased region" description="Basic and acidic residues" evidence="5">
    <location>
        <begin position="1"/>
        <end position="10"/>
    </location>
</feature>
<dbReference type="EMBL" id="JAVRRJ010000004">
    <property type="protein sequence ID" value="KAK5085903.1"/>
    <property type="molecule type" value="Genomic_DNA"/>
</dbReference>
<feature type="compositionally biased region" description="Acidic residues" evidence="5">
    <location>
        <begin position="1421"/>
        <end position="1445"/>
    </location>
</feature>
<feature type="compositionally biased region" description="Acidic residues" evidence="5">
    <location>
        <begin position="1383"/>
        <end position="1411"/>
    </location>
</feature>
<dbReference type="CDD" id="cd05702">
    <property type="entry name" value="S1_Rrp5_repeat_hs11_sc8"/>
    <property type="match status" value="1"/>
</dbReference>
<dbReference type="Pfam" id="PF24685">
    <property type="entry name" value="OB_RRP5_4th"/>
    <property type="match status" value="1"/>
</dbReference>
<feature type="region of interest" description="Disordered" evidence="5">
    <location>
        <begin position="1471"/>
        <end position="1515"/>
    </location>
</feature>
<dbReference type="InterPro" id="IPR003029">
    <property type="entry name" value="S1_domain"/>
</dbReference>
<feature type="domain" description="S1 motif" evidence="6">
    <location>
        <begin position="816"/>
        <end position="887"/>
    </location>
</feature>
<feature type="region of interest" description="Disordered" evidence="5">
    <location>
        <begin position="1381"/>
        <end position="1452"/>
    </location>
</feature>
<feature type="domain" description="S1 motif" evidence="6">
    <location>
        <begin position="926"/>
        <end position="1002"/>
    </location>
</feature>
<feature type="compositionally biased region" description="Basic and acidic residues" evidence="5">
    <location>
        <begin position="1478"/>
        <end position="1490"/>
    </location>
</feature>
<evidence type="ECO:0000259" key="6">
    <source>
        <dbReference type="PROSITE" id="PS50126"/>
    </source>
</evidence>
<evidence type="ECO:0000313" key="8">
    <source>
        <dbReference type="Proteomes" id="UP001309876"/>
    </source>
</evidence>
<dbReference type="Pfam" id="PF23459">
    <property type="entry name" value="S1_RRP5"/>
    <property type="match status" value="2"/>
</dbReference>
<evidence type="ECO:0000256" key="4">
    <source>
        <dbReference type="ARBA" id="ARBA00023242"/>
    </source>
</evidence>
<dbReference type="InterPro" id="IPR048059">
    <property type="entry name" value="Rrp5_S1_rpt_hs1_sc1"/>
</dbReference>
<dbReference type="GO" id="GO:0003723">
    <property type="term" value="F:RNA binding"/>
    <property type="evidence" value="ECO:0007669"/>
    <property type="project" value="TreeGrafter"/>
</dbReference>
<dbReference type="InterPro" id="IPR057301">
    <property type="entry name" value="Rrp5_OB_4th"/>
</dbReference>
<dbReference type="Gene3D" id="1.25.40.10">
    <property type="entry name" value="Tetratricopeptide repeat domain"/>
    <property type="match status" value="1"/>
</dbReference>
<keyword evidence="3" id="KW-0677">Repeat</keyword>
<organism evidence="7 8">
    <name type="scientific">Lithohypha guttulata</name>
    <dbReference type="NCBI Taxonomy" id="1690604"/>
    <lineage>
        <taxon>Eukaryota</taxon>
        <taxon>Fungi</taxon>
        <taxon>Dikarya</taxon>
        <taxon>Ascomycota</taxon>
        <taxon>Pezizomycotina</taxon>
        <taxon>Eurotiomycetes</taxon>
        <taxon>Chaetothyriomycetidae</taxon>
        <taxon>Chaetothyriales</taxon>
        <taxon>Trichomeriaceae</taxon>
        <taxon>Lithohypha</taxon>
    </lineage>
</organism>
<dbReference type="FunFam" id="2.40.50.140:FF:000103">
    <property type="entry name" value="protein RRP5 homolog"/>
    <property type="match status" value="4"/>
</dbReference>
<dbReference type="CDD" id="cd05693">
    <property type="entry name" value="S1_Rrp5_repeat_hs1_sc1"/>
    <property type="match status" value="1"/>
</dbReference>
<proteinExistence type="predicted"/>
<dbReference type="InterPro" id="IPR011990">
    <property type="entry name" value="TPR-like_helical_dom_sf"/>
</dbReference>
<dbReference type="PANTHER" id="PTHR23270:SF10">
    <property type="entry name" value="PROTEIN RRP5 HOMOLOG"/>
    <property type="match status" value="1"/>
</dbReference>
<feature type="compositionally biased region" description="Basic and acidic residues" evidence="5">
    <location>
        <begin position="1499"/>
        <end position="1515"/>
    </location>
</feature>
<keyword evidence="8" id="KW-1185">Reference proteome</keyword>
<evidence type="ECO:0000256" key="1">
    <source>
        <dbReference type="ARBA" id="ARBA00004604"/>
    </source>
</evidence>
<dbReference type="Gene3D" id="2.40.50.140">
    <property type="entry name" value="Nucleic acid-binding proteins"/>
    <property type="match status" value="11"/>
</dbReference>
<feature type="domain" description="S1 motif" evidence="6">
    <location>
        <begin position="276"/>
        <end position="344"/>
    </location>
</feature>
<name>A0AAN7T0X7_9EURO</name>
<evidence type="ECO:0000256" key="2">
    <source>
        <dbReference type="ARBA" id="ARBA00022552"/>
    </source>
</evidence>
<feature type="domain" description="S1 motif" evidence="6">
    <location>
        <begin position="1303"/>
        <end position="1375"/>
    </location>
</feature>
<comment type="subcellular location">
    <subcellularLocation>
        <location evidence="1">Nucleus</location>
        <location evidence="1">Nucleolus</location>
    </subcellularLocation>
</comment>
<dbReference type="GO" id="GO:0032040">
    <property type="term" value="C:small-subunit processome"/>
    <property type="evidence" value="ECO:0007669"/>
    <property type="project" value="TreeGrafter"/>
</dbReference>
<gene>
    <name evidence="7" type="primary">RRP5</name>
    <name evidence="7" type="ORF">LTR05_005192</name>
</gene>
<reference evidence="7 8" key="1">
    <citation type="submission" date="2023-08" db="EMBL/GenBank/DDBJ databases">
        <title>Black Yeasts Isolated from many extreme environments.</title>
        <authorList>
            <person name="Coleine C."/>
            <person name="Stajich J.E."/>
            <person name="Selbmann L."/>
        </authorList>
    </citation>
    <scope>NUCLEOTIDE SEQUENCE [LARGE SCALE GENOMIC DNA]</scope>
    <source>
        <strain evidence="7 8">CCFEE 5910</strain>
    </source>
</reference>
<feature type="region of interest" description="Disordered" evidence="5">
    <location>
        <begin position="1"/>
        <end position="87"/>
    </location>
</feature>
<feature type="domain" description="S1 motif" evidence="6">
    <location>
        <begin position="452"/>
        <end position="526"/>
    </location>
</feature>
<dbReference type="CDD" id="cd05697">
    <property type="entry name" value="S1_Rrp5_repeat_hs5"/>
    <property type="match status" value="1"/>
</dbReference>
<feature type="domain" description="S1 motif" evidence="6">
    <location>
        <begin position="159"/>
        <end position="260"/>
    </location>
</feature>
<sequence length="1785" mass="196847">MSVLKRKQEAGKGGVDQAKKRQKTTSDAKVKSSSSDHTKKSTDHQATENITQKSLLSREQPAFPRGGAGPLTLLEQKQIRAKANRDVDREIERSELFANNAKAPSVSEESELDLSGIDEKQTFAQKKPRKRQEKKSTKTSKTTDSVAIDSVSHKRLTDGSLLLGRVSHIASRELTISLPNNLIGYVPFTAISQQFSSKLEKALKQEPNEEDDTNAEDDDLDIDLRNHFSINQLLRVAVQDVEDETSSKKEPKKRINLSIHPSHVNKGLSRKTLVVGSTVQAAVVSVEDHGIVVDIGLDQAHTGFIADTALHTGLQLSSVEVGTVYLCNVSATSSKGKTIQLSADLSSNVLAKTAPSIEAYLPGTLVEVLLTHVTPEGLAGKVLGHLDVTADRLHSGAYLDQDSFDEKYQVGQKINGRLIATFPLADNKRLAFSVLDHLVNIEQTLEDRLEISSVVDRAQVVSIAHGLGVYLSLPSSATGFAHISRLSDSTIDTLSQISGPFKIGTEHQARIIDFNAIDGLYVLSLERSVIEQPFLRLVDVQPGVIVKGTIEKVLVAAAGVHGLLVKISPGITGFVSSLHFSDAALKHPEKKFREGMSVKARVLSVDTDRRRLDLTLKKSLVNSDQPVWSSYNDIQPGQSAVGTLVKVDSKGAIVQFYGQVKGRLPVSEMSEAYIKDAQEHFKVGQVLTLHVLKIDAESKRLTLSARDTTTAIKNETKSLKPGTLMSGTVFEKSSDDLTLRLEPDGVIARLVLDHVADGSEKKRKSALEKIRVGQKLDEVLVLELKGRQATLSNKATLRKAAEDGTLLTSYEQLTEGKIVTGFVSNITDNRVFVRFAQGITGVINKDQIPEDQSELVDFGMKILQAVSGRISQIDYKGATPRFWLSMKTSNNKSQSSTDAQNPPIPEREIVEPVDENLTSYHDLVSNAVVKARITSVKDTQINVELAKGIQGRVDVSEIFDRIEDIHDRKRPLKQFSVKQVLDVKILGQHDSRTYKFLPLSHRSSKNVVFELSARPSVIAGQQPAVLKLEDLKVGETYPVFVNNVADRSLMVNVSPAVRGRIRASEVSNDLSLVANLAGNFPVGSALKAKVVSVDIEKNRLDLSAKNSSFSKSLTIEDIAVGEIVGGRISKITDQSLVVQLSDSLIGNVDMIDMADDFELADLTRFQKNEIVRAYVLQIDQPNKRVYLSLRPSKILSSALTVADPEVSLQQLEVGNIRRGFVANVSDKGLFVTLAQGLRAFVRVTNLSDEYLKEWKDHFQKNQLVQGKVIALDKDSGHIQMSLRKSHIDGTYRPPVTFNDLQVGEIVEAKVAKIETFGIFVVVSNSANVRGLCHRSEIAEKRIEDATKLGFSEGDLVKVKVLKIDPNERRVNFGMKASYFGEASEAEAEDSGDEDDPGMVVQDDDDDDDSALDTDQGVAIDMEVDDIDNEDSIDVESDDASGELDNTDNTHAAAPAKGLSVTGFDWYGMPSTAAASSKRPADVSDNEEKNIQSRKKKRKPEIMIDRTGDLDKDGPQSVDDFERLLLSEPGNAQLWVQFMAFHMDLGDIDAAREVGEKALKSIGITQETEKQAIWIALLNLETAFGDDDTVEATLQRACETMDAEDMHTKLASIYIQSGKHDKADELFQTMTKRFTQDPKLWENYASFLFDTLEEPARARALLSRALQALPPFTHFDITKKFAQLEFKTKTGVPEEGRTRFQGLINLYPKRLDLFNIMIDLEMKLGDADQVRGVFEQALSKKLKPAKAKPFFQRWLAFEKKQGDTKKIEEVEARAARWVQEYQKSSA</sequence>